<evidence type="ECO:0000256" key="6">
    <source>
        <dbReference type="SAM" id="Phobius"/>
    </source>
</evidence>
<accession>A0A4U5LNH4</accession>
<evidence type="ECO:0008006" key="9">
    <source>
        <dbReference type="Google" id="ProtNLM"/>
    </source>
</evidence>
<keyword evidence="3 6" id="KW-0812">Transmembrane</keyword>
<dbReference type="Pfam" id="PF00939">
    <property type="entry name" value="Na_sulph_symp"/>
    <property type="match status" value="1"/>
</dbReference>
<dbReference type="PANTHER" id="PTHR10283:SF82">
    <property type="entry name" value="SOLUTE CARRIER FAMILY 13 MEMBER 2"/>
    <property type="match status" value="1"/>
</dbReference>
<evidence type="ECO:0000256" key="3">
    <source>
        <dbReference type="ARBA" id="ARBA00022692"/>
    </source>
</evidence>
<keyword evidence="5 6" id="KW-0472">Membrane</keyword>
<name>A0A4U5LNH4_STECR</name>
<keyword evidence="8" id="KW-1185">Reference proteome</keyword>
<dbReference type="PANTHER" id="PTHR10283">
    <property type="entry name" value="SOLUTE CARRIER FAMILY 13 MEMBER"/>
    <property type="match status" value="1"/>
</dbReference>
<dbReference type="OrthoDB" id="6493944at2759"/>
<dbReference type="GO" id="GO:0015137">
    <property type="term" value="F:citrate transmembrane transporter activity"/>
    <property type="evidence" value="ECO:0007669"/>
    <property type="project" value="TreeGrafter"/>
</dbReference>
<evidence type="ECO:0000313" key="7">
    <source>
        <dbReference type="EMBL" id="TKR57431.1"/>
    </source>
</evidence>
<proteinExistence type="inferred from homology"/>
<comment type="similarity">
    <text evidence="2">Belongs to the SLC13A/DASS transporter (TC 2.A.47) family. NADC subfamily.</text>
</comment>
<dbReference type="InterPro" id="IPR001898">
    <property type="entry name" value="SLC13A/DASS"/>
</dbReference>
<evidence type="ECO:0000256" key="1">
    <source>
        <dbReference type="ARBA" id="ARBA00004141"/>
    </source>
</evidence>
<reference evidence="7 8" key="2">
    <citation type="journal article" date="2019" name="G3 (Bethesda)">
        <title>Hybrid Assembly of the Genome of the Entomopathogenic Nematode Steinernema carpocapsae Identifies the X-Chromosome.</title>
        <authorList>
            <person name="Serra L."/>
            <person name="Macchietto M."/>
            <person name="Macias-Munoz A."/>
            <person name="McGill C.J."/>
            <person name="Rodriguez I.M."/>
            <person name="Rodriguez B."/>
            <person name="Murad R."/>
            <person name="Mortazavi A."/>
        </authorList>
    </citation>
    <scope>NUCLEOTIDE SEQUENCE [LARGE SCALE GENOMIC DNA]</scope>
    <source>
        <strain evidence="7 8">ALL</strain>
    </source>
</reference>
<evidence type="ECO:0000256" key="2">
    <source>
        <dbReference type="ARBA" id="ARBA00006772"/>
    </source>
</evidence>
<dbReference type="EMBL" id="AZBU02000015">
    <property type="protein sequence ID" value="TKR57431.1"/>
    <property type="molecule type" value="Genomic_DNA"/>
</dbReference>
<dbReference type="GO" id="GO:0005886">
    <property type="term" value="C:plasma membrane"/>
    <property type="evidence" value="ECO:0007669"/>
    <property type="project" value="TreeGrafter"/>
</dbReference>
<protein>
    <recommendedName>
        <fullName evidence="9">Citrate transporter-like domain-containing protein</fullName>
    </recommendedName>
</protein>
<evidence type="ECO:0000313" key="8">
    <source>
        <dbReference type="Proteomes" id="UP000298663"/>
    </source>
</evidence>
<dbReference type="STRING" id="34508.A0A4U5LNH4"/>
<dbReference type="Proteomes" id="UP000298663">
    <property type="component" value="Unassembled WGS sequence"/>
</dbReference>
<evidence type="ECO:0000256" key="4">
    <source>
        <dbReference type="ARBA" id="ARBA00022989"/>
    </source>
</evidence>
<keyword evidence="4 6" id="KW-1133">Transmembrane helix</keyword>
<evidence type="ECO:0000256" key="5">
    <source>
        <dbReference type="ARBA" id="ARBA00023136"/>
    </source>
</evidence>
<organism evidence="7 8">
    <name type="scientific">Steinernema carpocapsae</name>
    <name type="common">Entomopathogenic nematode</name>
    <dbReference type="NCBI Taxonomy" id="34508"/>
    <lineage>
        <taxon>Eukaryota</taxon>
        <taxon>Metazoa</taxon>
        <taxon>Ecdysozoa</taxon>
        <taxon>Nematoda</taxon>
        <taxon>Chromadorea</taxon>
        <taxon>Rhabditida</taxon>
        <taxon>Tylenchina</taxon>
        <taxon>Panagrolaimomorpha</taxon>
        <taxon>Strongyloidoidea</taxon>
        <taxon>Steinernematidae</taxon>
        <taxon>Steinernema</taxon>
    </lineage>
</organism>
<reference evidence="7 8" key="1">
    <citation type="journal article" date="2015" name="Genome Biol.">
        <title>Comparative genomics of Steinernema reveals deeply conserved gene regulatory networks.</title>
        <authorList>
            <person name="Dillman A.R."/>
            <person name="Macchietto M."/>
            <person name="Porter C.F."/>
            <person name="Rogers A."/>
            <person name="Williams B."/>
            <person name="Antoshechkin I."/>
            <person name="Lee M.M."/>
            <person name="Goodwin Z."/>
            <person name="Lu X."/>
            <person name="Lewis E.E."/>
            <person name="Goodrich-Blair H."/>
            <person name="Stock S.P."/>
            <person name="Adams B.J."/>
            <person name="Sternberg P.W."/>
            <person name="Mortazavi A."/>
        </authorList>
    </citation>
    <scope>NUCLEOTIDE SEQUENCE [LARGE SCALE GENOMIC DNA]</scope>
    <source>
        <strain evidence="7 8">ALL</strain>
    </source>
</reference>
<sequence>MAAGVKESKLSARIGEMLTILDVLPPMVIMSICIAISVFVTNICANTVTASIFLPIAAEMATSLKIHPLYFMLPITIAASFAFALPVDSSKCDHLCFGSCGSERFGRIGHRTQHPPWHRYNLCCAFLGNFGVRAGHLP</sequence>
<feature type="transmembrane region" description="Helical" evidence="6">
    <location>
        <begin position="27"/>
        <end position="57"/>
    </location>
</feature>
<dbReference type="AlphaFoldDB" id="A0A4U5LNH4"/>
<dbReference type="GO" id="GO:0015141">
    <property type="term" value="F:succinate transmembrane transporter activity"/>
    <property type="evidence" value="ECO:0007669"/>
    <property type="project" value="TreeGrafter"/>
</dbReference>
<comment type="subcellular location">
    <subcellularLocation>
        <location evidence="1">Membrane</location>
        <topology evidence="1">Multi-pass membrane protein</topology>
    </subcellularLocation>
</comment>
<feature type="transmembrane region" description="Helical" evidence="6">
    <location>
        <begin position="69"/>
        <end position="87"/>
    </location>
</feature>
<comment type="caution">
    <text evidence="7">The sequence shown here is derived from an EMBL/GenBank/DDBJ whole genome shotgun (WGS) entry which is preliminary data.</text>
</comment>
<gene>
    <name evidence="7" type="ORF">L596_030698</name>
</gene>